<evidence type="ECO:0000256" key="2">
    <source>
        <dbReference type="ARBA" id="ARBA00007362"/>
    </source>
</evidence>
<evidence type="ECO:0000256" key="7">
    <source>
        <dbReference type="SAM" id="Phobius"/>
    </source>
</evidence>
<feature type="domain" description="EamA" evidence="8">
    <location>
        <begin position="5"/>
        <end position="141"/>
    </location>
</feature>
<dbReference type="Proteomes" id="UP000191448">
    <property type="component" value="Unassembled WGS sequence"/>
</dbReference>
<dbReference type="PANTHER" id="PTHR32322">
    <property type="entry name" value="INNER MEMBRANE TRANSPORTER"/>
    <property type="match status" value="1"/>
</dbReference>
<evidence type="ECO:0000313" key="9">
    <source>
        <dbReference type="EMBL" id="OPX47365.1"/>
    </source>
</evidence>
<dbReference type="PANTHER" id="PTHR32322:SF18">
    <property type="entry name" value="S-ADENOSYLMETHIONINE_S-ADENOSYLHOMOCYSTEINE TRANSPORTER"/>
    <property type="match status" value="1"/>
</dbReference>
<evidence type="ECO:0000256" key="1">
    <source>
        <dbReference type="ARBA" id="ARBA00004651"/>
    </source>
</evidence>
<keyword evidence="5 7" id="KW-1133">Transmembrane helix</keyword>
<proteinExistence type="inferred from homology"/>
<feature type="transmembrane region" description="Helical" evidence="7">
    <location>
        <begin position="187"/>
        <end position="211"/>
    </location>
</feature>
<feature type="transmembrane region" description="Helical" evidence="7">
    <location>
        <begin position="273"/>
        <end position="292"/>
    </location>
</feature>
<feature type="transmembrane region" description="Helical" evidence="7">
    <location>
        <begin position="156"/>
        <end position="175"/>
    </location>
</feature>
<feature type="transmembrane region" description="Helical" evidence="7">
    <location>
        <begin position="217"/>
        <end position="240"/>
    </location>
</feature>
<feature type="transmembrane region" description="Helical" evidence="7">
    <location>
        <begin position="125"/>
        <end position="144"/>
    </location>
</feature>
<protein>
    <submittedName>
        <fullName evidence="9">Aromatic amino acid exporter</fullName>
    </submittedName>
</protein>
<evidence type="ECO:0000256" key="3">
    <source>
        <dbReference type="ARBA" id="ARBA00022475"/>
    </source>
</evidence>
<feature type="transmembrane region" description="Helical" evidence="7">
    <location>
        <begin position="34"/>
        <end position="55"/>
    </location>
</feature>
<reference evidence="9 10" key="1">
    <citation type="submission" date="2016-02" db="EMBL/GenBank/DDBJ databases">
        <title>Genome sequence of Clostridium thermobutyricum DSM 4928.</title>
        <authorList>
            <person name="Poehlein A."/>
            <person name="Daniel R."/>
        </authorList>
    </citation>
    <scope>NUCLEOTIDE SEQUENCE [LARGE SCALE GENOMIC DNA]</scope>
    <source>
        <strain evidence="9 10">DSM 4928</strain>
    </source>
</reference>
<accession>A0A1V4SU17</accession>
<dbReference type="Pfam" id="PF00892">
    <property type="entry name" value="EamA"/>
    <property type="match status" value="2"/>
</dbReference>
<dbReference type="InterPro" id="IPR037185">
    <property type="entry name" value="EmrE-like"/>
</dbReference>
<keyword evidence="6 7" id="KW-0472">Membrane</keyword>
<name>A0A1V4SU17_9CLOT</name>
<dbReference type="OrthoDB" id="9813604at2"/>
<comment type="subcellular location">
    <subcellularLocation>
        <location evidence="1">Cell membrane</location>
        <topology evidence="1">Multi-pass membrane protein</topology>
    </subcellularLocation>
</comment>
<feature type="domain" description="EamA" evidence="8">
    <location>
        <begin position="157"/>
        <end position="292"/>
    </location>
</feature>
<dbReference type="SUPFAM" id="SSF103481">
    <property type="entry name" value="Multidrug resistance efflux transporter EmrE"/>
    <property type="match status" value="2"/>
</dbReference>
<dbReference type="RefSeq" id="WP_080023126.1">
    <property type="nucleotide sequence ID" value="NZ_LTAY01000048.1"/>
</dbReference>
<evidence type="ECO:0000256" key="5">
    <source>
        <dbReference type="ARBA" id="ARBA00022989"/>
    </source>
</evidence>
<keyword evidence="3" id="KW-1003">Cell membrane</keyword>
<organism evidence="9 10">
    <name type="scientific">Clostridium thermobutyricum DSM 4928</name>
    <dbReference type="NCBI Taxonomy" id="1121339"/>
    <lineage>
        <taxon>Bacteria</taxon>
        <taxon>Bacillati</taxon>
        <taxon>Bacillota</taxon>
        <taxon>Clostridia</taxon>
        <taxon>Eubacteriales</taxon>
        <taxon>Clostridiaceae</taxon>
        <taxon>Clostridium</taxon>
    </lineage>
</organism>
<comment type="caution">
    <text evidence="9">The sequence shown here is derived from an EMBL/GenBank/DDBJ whole genome shotgun (WGS) entry which is preliminary data.</text>
</comment>
<dbReference type="InterPro" id="IPR050638">
    <property type="entry name" value="AA-Vitamin_Transporters"/>
</dbReference>
<evidence type="ECO:0000256" key="6">
    <source>
        <dbReference type="ARBA" id="ARBA00023136"/>
    </source>
</evidence>
<dbReference type="InterPro" id="IPR000620">
    <property type="entry name" value="EamA_dom"/>
</dbReference>
<evidence type="ECO:0000256" key="4">
    <source>
        <dbReference type="ARBA" id="ARBA00022692"/>
    </source>
</evidence>
<dbReference type="AlphaFoldDB" id="A0A1V4SU17"/>
<evidence type="ECO:0000259" key="8">
    <source>
        <dbReference type="Pfam" id="PF00892"/>
    </source>
</evidence>
<feature type="transmembrane region" description="Helical" evidence="7">
    <location>
        <begin position="67"/>
        <end position="87"/>
    </location>
</feature>
<feature type="transmembrane region" description="Helical" evidence="7">
    <location>
        <begin position="247"/>
        <end position="267"/>
    </location>
</feature>
<feature type="transmembrane region" description="Helical" evidence="7">
    <location>
        <begin position="93"/>
        <end position="118"/>
    </location>
</feature>
<comment type="similarity">
    <text evidence="2">Belongs to the EamA transporter family.</text>
</comment>
<gene>
    <name evidence="9" type="ORF">CLTHE_19280</name>
</gene>
<sequence>MKSYKGVIFIFLTALCFSTQEIVGKYLATDKLNSLQINLISFLVAAIIFLPFALNDMRKLKFKVTKRTIGLIAFLGIVQVSIAMTLFQEALVFTTPAIAAVILCSNAIITIPVARVILKEKMPKFSFIAIILAAIGIIVILNPFAGADGRGAESHMIGVGLCVLGAIAMAFYNVFASKATKKVGPNITNSFSFFFGVAALFIFMIIFRIPILANLDLHTIGLLVYLGIVVKGIGYFFFLMAIKETSAITATSVFYIKPIIVPILMFIIMGKMITINVLIGTLIIIVASIILYKIKKNSELKKINI</sequence>
<dbReference type="EMBL" id="LTAY01000048">
    <property type="protein sequence ID" value="OPX47365.1"/>
    <property type="molecule type" value="Genomic_DNA"/>
</dbReference>
<evidence type="ECO:0000313" key="10">
    <source>
        <dbReference type="Proteomes" id="UP000191448"/>
    </source>
</evidence>
<dbReference type="GO" id="GO:0005886">
    <property type="term" value="C:plasma membrane"/>
    <property type="evidence" value="ECO:0007669"/>
    <property type="project" value="UniProtKB-SubCell"/>
</dbReference>
<keyword evidence="4 7" id="KW-0812">Transmembrane</keyword>